<dbReference type="InterPro" id="IPR003594">
    <property type="entry name" value="HATPase_dom"/>
</dbReference>
<feature type="modified residue" description="4-aspartylphosphate" evidence="4">
    <location>
        <position position="607"/>
    </location>
</feature>
<dbReference type="SMART" id="SM00388">
    <property type="entry name" value="HisKA"/>
    <property type="match status" value="1"/>
</dbReference>
<evidence type="ECO:0000256" key="4">
    <source>
        <dbReference type="PROSITE-ProRule" id="PRU00169"/>
    </source>
</evidence>
<evidence type="ECO:0000256" key="2">
    <source>
        <dbReference type="ARBA" id="ARBA00012438"/>
    </source>
</evidence>
<dbReference type="Gene3D" id="3.30.565.10">
    <property type="entry name" value="Histidine kinase-like ATPase, C-terminal domain"/>
    <property type="match status" value="1"/>
</dbReference>
<dbReference type="SUPFAM" id="SSF52172">
    <property type="entry name" value="CheY-like"/>
    <property type="match status" value="1"/>
</dbReference>
<dbReference type="InterPro" id="IPR036890">
    <property type="entry name" value="HATPase_C_sf"/>
</dbReference>
<evidence type="ECO:0000259" key="6">
    <source>
        <dbReference type="PROSITE" id="PS50109"/>
    </source>
</evidence>
<dbReference type="GO" id="GO:0000155">
    <property type="term" value="F:phosphorelay sensor kinase activity"/>
    <property type="evidence" value="ECO:0007669"/>
    <property type="project" value="InterPro"/>
</dbReference>
<accession>A0A841J2H2</accession>
<dbReference type="Proteomes" id="UP000552700">
    <property type="component" value="Unassembled WGS sequence"/>
</dbReference>
<dbReference type="EC" id="2.7.13.3" evidence="2"/>
<dbReference type="SUPFAM" id="SSF47384">
    <property type="entry name" value="Homodimeric domain of signal transducing histidine kinase"/>
    <property type="match status" value="1"/>
</dbReference>
<feature type="transmembrane region" description="Helical" evidence="5">
    <location>
        <begin position="270"/>
        <end position="293"/>
    </location>
</feature>
<keyword evidence="5" id="KW-0812">Transmembrane</keyword>
<keyword evidence="9" id="KW-1185">Reference proteome</keyword>
<dbReference type="RefSeq" id="WP_184079121.1">
    <property type="nucleotide sequence ID" value="NZ_JACIJP010000002.1"/>
</dbReference>
<dbReference type="Pfam" id="PF00072">
    <property type="entry name" value="Response_reg"/>
    <property type="match status" value="1"/>
</dbReference>
<feature type="domain" description="Response regulatory" evidence="7">
    <location>
        <begin position="558"/>
        <end position="670"/>
    </location>
</feature>
<dbReference type="EMBL" id="JACIJP010000002">
    <property type="protein sequence ID" value="MBB6123726.1"/>
    <property type="molecule type" value="Genomic_DNA"/>
</dbReference>
<dbReference type="Gene3D" id="1.10.287.130">
    <property type="match status" value="1"/>
</dbReference>
<evidence type="ECO:0000256" key="1">
    <source>
        <dbReference type="ARBA" id="ARBA00000085"/>
    </source>
</evidence>
<keyword evidence="5" id="KW-0472">Membrane</keyword>
<dbReference type="InterPro" id="IPR003661">
    <property type="entry name" value="HisK_dim/P_dom"/>
</dbReference>
<feature type="domain" description="Histidine kinase" evidence="6">
    <location>
        <begin position="321"/>
        <end position="536"/>
    </location>
</feature>
<evidence type="ECO:0000256" key="5">
    <source>
        <dbReference type="SAM" id="Phobius"/>
    </source>
</evidence>
<dbReference type="SMART" id="SM00387">
    <property type="entry name" value="HATPase_c"/>
    <property type="match status" value="1"/>
</dbReference>
<dbReference type="InterPro" id="IPR005467">
    <property type="entry name" value="His_kinase_dom"/>
</dbReference>
<keyword evidence="8" id="KW-0418">Kinase</keyword>
<evidence type="ECO:0000313" key="9">
    <source>
        <dbReference type="Proteomes" id="UP000552700"/>
    </source>
</evidence>
<dbReference type="Gene3D" id="3.40.50.2300">
    <property type="match status" value="1"/>
</dbReference>
<dbReference type="PROSITE" id="PS50110">
    <property type="entry name" value="RESPONSE_REGULATORY"/>
    <property type="match status" value="1"/>
</dbReference>
<dbReference type="PRINTS" id="PR00344">
    <property type="entry name" value="BCTRLSENSOR"/>
</dbReference>
<dbReference type="AlphaFoldDB" id="A0A841J2H2"/>
<sequence>MTKDPGTAYPWRRSIWLIASAALVPLVLFVIFQAGFAAQEKRRTTEAQARAKAEQLIAAADGEFGRIATILQVLATANATKTDNWPRLAARFDELAAFNTDMRGLSVRRPDELMLETGAQPKRLTRIADGRNAMRPVFVGYARGDGCLCLMFELATTDAVGKPLLFTLLTDSTLFLRLLPHTGESYEVSAFNGPRGRFIARSLDNERRFGSLGSTYLRQAVFSGRKGGLYRGLTLEGFKNYTAFARSNRTGWTAHVALSSTYIDAPARQFMASLTVAGLLSLVLAGLLIGFAVRQLNAARRVNERLQQAQKLEALGQLTGGIAHDFNNLLTPIVGALDQLRRRETLDERGRRLAAGALASAERAAKLTGQLLTFSRRQHLQIGPVDVHPLANDLAGLVERAFGNDHHFDVVVDPRVEGVSSDANQLELALLNLAINGRDASPPGSTITLSIAPADGTAAVGPPDVLFRMVDQGVGMDAETRRRALEPFFTTKPVGRGTGLGLAQVLGVVEQSGGKIDIDSTPGAGTTISIRLPGCAVPHAQVANGALAEGATEQTPLRLLVVDDEPAVRATITGLLEAAGHAVDSVTHGGTALAALAEEPFDLVIVDFAMPGMNGAEVLRRARAIRHDVKALVISGFSDTEALAASGVDAPILAKPFSADQLLDAVSRVAHGRHRT</sequence>
<comment type="catalytic activity">
    <reaction evidence="1">
        <text>ATP + protein L-histidine = ADP + protein N-phospho-L-histidine.</text>
        <dbReference type="EC" id="2.7.13.3"/>
    </reaction>
</comment>
<dbReference type="PANTHER" id="PTHR43065:SF42">
    <property type="entry name" value="TWO-COMPONENT SENSOR PPRA"/>
    <property type="match status" value="1"/>
</dbReference>
<feature type="transmembrane region" description="Helical" evidence="5">
    <location>
        <begin position="15"/>
        <end position="38"/>
    </location>
</feature>
<gene>
    <name evidence="8" type="ORF">FHS92_001455</name>
</gene>
<dbReference type="SUPFAM" id="SSF55874">
    <property type="entry name" value="ATPase domain of HSP90 chaperone/DNA topoisomerase II/histidine kinase"/>
    <property type="match status" value="1"/>
</dbReference>
<name>A0A841J2H2_9SPHN</name>
<organism evidence="8 9">
    <name type="scientific">Sphingobium subterraneum</name>
    <dbReference type="NCBI Taxonomy" id="627688"/>
    <lineage>
        <taxon>Bacteria</taxon>
        <taxon>Pseudomonadati</taxon>
        <taxon>Pseudomonadota</taxon>
        <taxon>Alphaproteobacteria</taxon>
        <taxon>Sphingomonadales</taxon>
        <taxon>Sphingomonadaceae</taxon>
        <taxon>Sphingobium</taxon>
    </lineage>
</organism>
<evidence type="ECO:0000259" key="7">
    <source>
        <dbReference type="PROSITE" id="PS50110"/>
    </source>
</evidence>
<evidence type="ECO:0000313" key="8">
    <source>
        <dbReference type="EMBL" id="MBB6123726.1"/>
    </source>
</evidence>
<protein>
    <recommendedName>
        <fullName evidence="2">histidine kinase</fullName>
        <ecNumber evidence="2">2.7.13.3</ecNumber>
    </recommendedName>
</protein>
<dbReference type="Pfam" id="PF00512">
    <property type="entry name" value="HisKA"/>
    <property type="match status" value="1"/>
</dbReference>
<dbReference type="PANTHER" id="PTHR43065">
    <property type="entry name" value="SENSOR HISTIDINE KINASE"/>
    <property type="match status" value="1"/>
</dbReference>
<dbReference type="PROSITE" id="PS50109">
    <property type="entry name" value="HIS_KIN"/>
    <property type="match status" value="1"/>
</dbReference>
<keyword evidence="8" id="KW-0808">Transferase</keyword>
<dbReference type="Pfam" id="PF02518">
    <property type="entry name" value="HATPase_c"/>
    <property type="match status" value="1"/>
</dbReference>
<dbReference type="SMART" id="SM00448">
    <property type="entry name" value="REC"/>
    <property type="match status" value="1"/>
</dbReference>
<dbReference type="InterPro" id="IPR001789">
    <property type="entry name" value="Sig_transdc_resp-reg_receiver"/>
</dbReference>
<dbReference type="InterPro" id="IPR036097">
    <property type="entry name" value="HisK_dim/P_sf"/>
</dbReference>
<evidence type="ECO:0000256" key="3">
    <source>
        <dbReference type="ARBA" id="ARBA00022553"/>
    </source>
</evidence>
<proteinExistence type="predicted"/>
<dbReference type="CDD" id="cd00082">
    <property type="entry name" value="HisKA"/>
    <property type="match status" value="1"/>
</dbReference>
<keyword evidence="3 4" id="KW-0597">Phosphoprotein</keyword>
<dbReference type="InterPro" id="IPR011006">
    <property type="entry name" value="CheY-like_superfamily"/>
</dbReference>
<reference evidence="8 9" key="1">
    <citation type="submission" date="2020-08" db="EMBL/GenBank/DDBJ databases">
        <title>Genomic Encyclopedia of Type Strains, Phase IV (KMG-IV): sequencing the most valuable type-strain genomes for metagenomic binning, comparative biology and taxonomic classification.</title>
        <authorList>
            <person name="Goeker M."/>
        </authorList>
    </citation>
    <scope>NUCLEOTIDE SEQUENCE [LARGE SCALE GENOMIC DNA]</scope>
    <source>
        <strain evidence="8 9">DSM 102255</strain>
    </source>
</reference>
<dbReference type="CDD" id="cd00156">
    <property type="entry name" value="REC"/>
    <property type="match status" value="1"/>
</dbReference>
<keyword evidence="5" id="KW-1133">Transmembrane helix</keyword>
<comment type="caution">
    <text evidence="8">The sequence shown here is derived from an EMBL/GenBank/DDBJ whole genome shotgun (WGS) entry which is preliminary data.</text>
</comment>
<dbReference type="InterPro" id="IPR004358">
    <property type="entry name" value="Sig_transdc_His_kin-like_C"/>
</dbReference>